<organism evidence="1 2">
    <name type="scientific">Melia azedarach</name>
    <name type="common">Chinaberry tree</name>
    <dbReference type="NCBI Taxonomy" id="155640"/>
    <lineage>
        <taxon>Eukaryota</taxon>
        <taxon>Viridiplantae</taxon>
        <taxon>Streptophyta</taxon>
        <taxon>Embryophyta</taxon>
        <taxon>Tracheophyta</taxon>
        <taxon>Spermatophyta</taxon>
        <taxon>Magnoliopsida</taxon>
        <taxon>eudicotyledons</taxon>
        <taxon>Gunneridae</taxon>
        <taxon>Pentapetalae</taxon>
        <taxon>rosids</taxon>
        <taxon>malvids</taxon>
        <taxon>Sapindales</taxon>
        <taxon>Meliaceae</taxon>
        <taxon>Melia</taxon>
    </lineage>
</organism>
<protein>
    <submittedName>
        <fullName evidence="1">Phosphoethanolamine n-methyltransferase</fullName>
    </submittedName>
</protein>
<evidence type="ECO:0000313" key="1">
    <source>
        <dbReference type="EMBL" id="KAJ4713529.1"/>
    </source>
</evidence>
<name>A0ACC1XPW4_MELAZ</name>
<proteinExistence type="predicted"/>
<comment type="caution">
    <text evidence="1">The sequence shown here is derived from an EMBL/GenBank/DDBJ whole genome shotgun (WGS) entry which is preliminary data.</text>
</comment>
<dbReference type="Proteomes" id="UP001164539">
    <property type="component" value="Chromosome 8"/>
</dbReference>
<gene>
    <name evidence="1" type="ORF">OWV82_015610</name>
</gene>
<reference evidence="1 2" key="1">
    <citation type="journal article" date="2023" name="Science">
        <title>Complex scaffold remodeling in plant triterpene biosynthesis.</title>
        <authorList>
            <person name="De La Pena R."/>
            <person name="Hodgson H."/>
            <person name="Liu J.C."/>
            <person name="Stephenson M.J."/>
            <person name="Martin A.C."/>
            <person name="Owen C."/>
            <person name="Harkess A."/>
            <person name="Leebens-Mack J."/>
            <person name="Jimenez L.E."/>
            <person name="Osbourn A."/>
            <person name="Sattely E.S."/>
        </authorList>
    </citation>
    <scope>NUCLEOTIDE SEQUENCE [LARGE SCALE GENOMIC DNA]</scope>
    <source>
        <strain evidence="2">cv. JPN11</strain>
        <tissue evidence="1">Leaf</tissue>
    </source>
</reference>
<sequence length="87" mass="9776">MDVQGEPEFQKNYWMDHYANLTVEEASDLDKEERAEDLSLLPSYEGKTVLEFGAGIGRFTGELALKASQVIALDVIESVIKKSRKLL</sequence>
<accession>A0ACC1XPW4</accession>
<dbReference type="EMBL" id="CM051401">
    <property type="protein sequence ID" value="KAJ4713529.1"/>
    <property type="molecule type" value="Genomic_DNA"/>
</dbReference>
<keyword evidence="2" id="KW-1185">Reference proteome</keyword>
<evidence type="ECO:0000313" key="2">
    <source>
        <dbReference type="Proteomes" id="UP001164539"/>
    </source>
</evidence>